<organism evidence="1 2">
    <name type="scientific">Hebeloma cylindrosporum</name>
    <dbReference type="NCBI Taxonomy" id="76867"/>
    <lineage>
        <taxon>Eukaryota</taxon>
        <taxon>Fungi</taxon>
        <taxon>Dikarya</taxon>
        <taxon>Basidiomycota</taxon>
        <taxon>Agaricomycotina</taxon>
        <taxon>Agaricomycetes</taxon>
        <taxon>Agaricomycetidae</taxon>
        <taxon>Agaricales</taxon>
        <taxon>Agaricineae</taxon>
        <taxon>Hymenogastraceae</taxon>
        <taxon>Hebeloma</taxon>
    </lineage>
</organism>
<dbReference type="AlphaFoldDB" id="A0A0C2XVG1"/>
<reference evidence="2" key="2">
    <citation type="submission" date="2015-01" db="EMBL/GenBank/DDBJ databases">
        <title>Evolutionary Origins and Diversification of the Mycorrhizal Mutualists.</title>
        <authorList>
            <consortium name="DOE Joint Genome Institute"/>
            <consortium name="Mycorrhizal Genomics Consortium"/>
            <person name="Kohler A."/>
            <person name="Kuo A."/>
            <person name="Nagy L.G."/>
            <person name="Floudas D."/>
            <person name="Copeland A."/>
            <person name="Barry K.W."/>
            <person name="Cichocki N."/>
            <person name="Veneault-Fourrey C."/>
            <person name="LaButti K."/>
            <person name="Lindquist E.A."/>
            <person name="Lipzen A."/>
            <person name="Lundell T."/>
            <person name="Morin E."/>
            <person name="Murat C."/>
            <person name="Riley R."/>
            <person name="Ohm R."/>
            <person name="Sun H."/>
            <person name="Tunlid A."/>
            <person name="Henrissat B."/>
            <person name="Grigoriev I.V."/>
            <person name="Hibbett D.S."/>
            <person name="Martin F."/>
        </authorList>
    </citation>
    <scope>NUCLEOTIDE SEQUENCE [LARGE SCALE GENOMIC DNA]</scope>
    <source>
        <strain evidence="2">h7</strain>
    </source>
</reference>
<dbReference type="EMBL" id="KN831780">
    <property type="protein sequence ID" value="KIM41608.1"/>
    <property type="molecule type" value="Genomic_DNA"/>
</dbReference>
<evidence type="ECO:0000313" key="2">
    <source>
        <dbReference type="Proteomes" id="UP000053424"/>
    </source>
</evidence>
<gene>
    <name evidence="1" type="ORF">M413DRAFT_27918</name>
</gene>
<name>A0A0C2XVG1_HEBCY</name>
<protein>
    <submittedName>
        <fullName evidence="1">Uncharacterized protein</fullName>
    </submittedName>
</protein>
<dbReference type="Proteomes" id="UP000053424">
    <property type="component" value="Unassembled WGS sequence"/>
</dbReference>
<evidence type="ECO:0000313" key="1">
    <source>
        <dbReference type="EMBL" id="KIM41608.1"/>
    </source>
</evidence>
<dbReference type="STRING" id="686832.A0A0C2XVG1"/>
<sequence length="484" mass="53386">MVIEGLPTSGWVKVLIAAQHTACQSLLELLMQSTLPLESAQIPSYTLREKYLAAKQAWDLERDDMIKNTEGEDLDALTRRLAHITAIRESQSASKYADAVVCAYSHVFRQYMGYMDLKTLKTLAEALRDAKDALRESAMSSLDGSVKIYPVQMLLVDWFQGLSDSQLDDKFRQFDDLNARLALIQSNPKQCIQELEAKLDAAQEAYDKASSDLSTTYNSNVISLARTCTPTMSFSDFEESAKAAKTATAAFANIEQGMKKLRDTQVAVIRSPRALTQLMAAKSLAEASDTAQEIVKLQVQMTAMQRDITELTTRLQTLRYQSTLPQFFKQSSAFHSIDRSFSWPNWPASTKTFQDLINNQDQSIFDGLNKGLLPAFPTGFIVSKGISIRIRTQDTDIKSAGAEMEKVAASSAGILCRSSASDYSKSSNKSYPFLQKADGCVIRVPGPQVFDSHLFYCDCSSFADKLAAHAVDPTAAIANAAVLN</sequence>
<reference evidence="1 2" key="1">
    <citation type="submission" date="2014-04" db="EMBL/GenBank/DDBJ databases">
        <authorList>
            <consortium name="DOE Joint Genome Institute"/>
            <person name="Kuo A."/>
            <person name="Gay G."/>
            <person name="Dore J."/>
            <person name="Kohler A."/>
            <person name="Nagy L.G."/>
            <person name="Floudas D."/>
            <person name="Copeland A."/>
            <person name="Barry K.W."/>
            <person name="Cichocki N."/>
            <person name="Veneault-Fourrey C."/>
            <person name="LaButti K."/>
            <person name="Lindquist E.A."/>
            <person name="Lipzen A."/>
            <person name="Lundell T."/>
            <person name="Morin E."/>
            <person name="Murat C."/>
            <person name="Sun H."/>
            <person name="Tunlid A."/>
            <person name="Henrissat B."/>
            <person name="Grigoriev I.V."/>
            <person name="Hibbett D.S."/>
            <person name="Martin F."/>
            <person name="Nordberg H.P."/>
            <person name="Cantor M.N."/>
            <person name="Hua S.X."/>
        </authorList>
    </citation>
    <scope>NUCLEOTIDE SEQUENCE [LARGE SCALE GENOMIC DNA]</scope>
    <source>
        <strain evidence="2">h7</strain>
    </source>
</reference>
<keyword evidence="2" id="KW-1185">Reference proteome</keyword>
<dbReference type="OrthoDB" id="291007at2759"/>
<dbReference type="HOGENOM" id="CLU_563875_0_0_1"/>
<proteinExistence type="predicted"/>
<accession>A0A0C2XVG1</accession>